<evidence type="ECO:0000313" key="2">
    <source>
        <dbReference type="EMBL" id="OQR86242.1"/>
    </source>
</evidence>
<dbReference type="PANTHER" id="PTHR47725">
    <property type="entry name" value="OS03G0364000 PROTEIN"/>
    <property type="match status" value="1"/>
</dbReference>
<name>A0A1V9YKJ6_ACHHY</name>
<evidence type="ECO:0000313" key="3">
    <source>
        <dbReference type="Proteomes" id="UP000243579"/>
    </source>
</evidence>
<protein>
    <recommendedName>
        <fullName evidence="1">Ubiquitin-like domain-containing protein</fullName>
    </recommendedName>
</protein>
<proteinExistence type="predicted"/>
<organism evidence="2 3">
    <name type="scientific">Achlya hypogyna</name>
    <name type="common">Oomycete</name>
    <name type="synonym">Protoachlya hypogyna</name>
    <dbReference type="NCBI Taxonomy" id="1202772"/>
    <lineage>
        <taxon>Eukaryota</taxon>
        <taxon>Sar</taxon>
        <taxon>Stramenopiles</taxon>
        <taxon>Oomycota</taxon>
        <taxon>Saprolegniomycetes</taxon>
        <taxon>Saprolegniales</taxon>
        <taxon>Achlyaceae</taxon>
        <taxon>Achlya</taxon>
    </lineage>
</organism>
<dbReference type="SMART" id="SM00213">
    <property type="entry name" value="UBQ"/>
    <property type="match status" value="1"/>
</dbReference>
<dbReference type="STRING" id="1202772.A0A1V9YKJ6"/>
<comment type="caution">
    <text evidence="2">The sequence shown here is derived from an EMBL/GenBank/DDBJ whole genome shotgun (WGS) entry which is preliminary data.</text>
</comment>
<feature type="domain" description="Ubiquitin-like" evidence="1">
    <location>
        <begin position="1"/>
        <end position="77"/>
    </location>
</feature>
<dbReference type="AlphaFoldDB" id="A0A1V9YKJ6"/>
<dbReference type="Proteomes" id="UP000243579">
    <property type="component" value="Unassembled WGS sequence"/>
</dbReference>
<dbReference type="OrthoDB" id="428577at2759"/>
<keyword evidence="3" id="KW-1185">Reference proteome</keyword>
<gene>
    <name evidence="2" type="ORF">ACHHYP_10815</name>
</gene>
<sequence length="102" mass="11786">MYLRVKRRNQTFFVLTEPHETFLKIKETIAGIIGVAGPGQVQLWHPNKKELLDVATVADQELENDAVIYLCLKKENSEQWEEIQVAKLEVDHESNNNRTPVE</sequence>
<dbReference type="EMBL" id="JNBR01001523">
    <property type="protein sequence ID" value="OQR86242.1"/>
    <property type="molecule type" value="Genomic_DNA"/>
</dbReference>
<dbReference type="PANTHER" id="PTHR47725:SF2">
    <property type="entry name" value="UBIQUITIN-LIKE DOMAIN-CONTAINING PROTEIN"/>
    <property type="match status" value="1"/>
</dbReference>
<dbReference type="SUPFAM" id="SSF54236">
    <property type="entry name" value="Ubiquitin-like"/>
    <property type="match status" value="1"/>
</dbReference>
<dbReference type="InterPro" id="IPR029071">
    <property type="entry name" value="Ubiquitin-like_domsf"/>
</dbReference>
<reference evidence="2 3" key="1">
    <citation type="journal article" date="2014" name="Genome Biol. Evol.">
        <title>The secreted proteins of Achlya hypogyna and Thraustotheca clavata identify the ancestral oomycete secretome and reveal gene acquisitions by horizontal gene transfer.</title>
        <authorList>
            <person name="Misner I."/>
            <person name="Blouin N."/>
            <person name="Leonard G."/>
            <person name="Richards T.A."/>
            <person name="Lane C.E."/>
        </authorList>
    </citation>
    <scope>NUCLEOTIDE SEQUENCE [LARGE SCALE GENOMIC DNA]</scope>
    <source>
        <strain evidence="2 3">ATCC 48635</strain>
    </source>
</reference>
<dbReference type="CDD" id="cd17039">
    <property type="entry name" value="Ubl_ubiquitin_like"/>
    <property type="match status" value="1"/>
</dbReference>
<dbReference type="Gene3D" id="3.10.20.90">
    <property type="entry name" value="Phosphatidylinositol 3-kinase Catalytic Subunit, Chain A, domain 1"/>
    <property type="match status" value="1"/>
</dbReference>
<dbReference type="PROSITE" id="PS50053">
    <property type="entry name" value="UBIQUITIN_2"/>
    <property type="match status" value="1"/>
</dbReference>
<evidence type="ECO:0000259" key="1">
    <source>
        <dbReference type="PROSITE" id="PS50053"/>
    </source>
</evidence>
<dbReference type="InterPro" id="IPR000626">
    <property type="entry name" value="Ubiquitin-like_dom"/>
</dbReference>
<accession>A0A1V9YKJ6</accession>